<evidence type="ECO:0000313" key="12">
    <source>
        <dbReference type="Proteomes" id="UP001218218"/>
    </source>
</evidence>
<dbReference type="Gene3D" id="1.10.630.10">
    <property type="entry name" value="Cytochrome P450"/>
    <property type="match status" value="1"/>
</dbReference>
<evidence type="ECO:0000256" key="2">
    <source>
        <dbReference type="ARBA" id="ARBA00005179"/>
    </source>
</evidence>
<organism evidence="11 12">
    <name type="scientific">Mycena albidolilacea</name>
    <dbReference type="NCBI Taxonomy" id="1033008"/>
    <lineage>
        <taxon>Eukaryota</taxon>
        <taxon>Fungi</taxon>
        <taxon>Dikarya</taxon>
        <taxon>Basidiomycota</taxon>
        <taxon>Agaricomycotina</taxon>
        <taxon>Agaricomycetes</taxon>
        <taxon>Agaricomycetidae</taxon>
        <taxon>Agaricales</taxon>
        <taxon>Marasmiineae</taxon>
        <taxon>Mycenaceae</taxon>
        <taxon>Mycena</taxon>
    </lineage>
</organism>
<evidence type="ECO:0000313" key="11">
    <source>
        <dbReference type="EMBL" id="KAJ7330389.1"/>
    </source>
</evidence>
<dbReference type="InterPro" id="IPR001128">
    <property type="entry name" value="Cyt_P450"/>
</dbReference>
<keyword evidence="8 10" id="KW-0503">Monooxygenase</keyword>
<protein>
    <submittedName>
        <fullName evidence="11">Benzoate para-hydroxylase</fullName>
    </submittedName>
</protein>
<dbReference type="GO" id="GO:0004497">
    <property type="term" value="F:monooxygenase activity"/>
    <property type="evidence" value="ECO:0007669"/>
    <property type="project" value="UniProtKB-KW"/>
</dbReference>
<sequence>MFLPDLNGMFGGGEPGLYCGLAFLLLLCGLCAHTLVSRQSAQYIPGPFLARWSHLWLAYHAYRGRRYKAVHAAHSRYGVLVRIAPNHISVAAPEALSVIYGQGPRAPAKSPFYDSFVCNGKPSIFSTRDRQDHSTKRRVVSHAFSSSALQEFIPLIHSTIGDFTQRMDEFSRKGEYFDALLWFNYLAFDVLSDLAFGERIGMLNQGSDLVEIQRAGDSSVQENAIALVDEREHLAAIVGIHPFLQVVYNSLPFLSGNKATSGLEELARRQVLKRLSSGANRNDILGKLIAARGYDVRSPNTDEVAELTSEAVTLLIAGSDTTSNSIAVTLHFIATNPRVYTKLMELLLEASSGQNELSYEQAKDVPYLQATINEGLRLHSTTAIGLHRSAPSGGLVVCGHFFPEGTELSVPAWTIGHDAELWGDPHVFRPERWLESKESRQYLLAFGKGPRACIGQNLAYIEMISILATILLRYNVEVRSQVLQTTEGFMHKPLDCWIKLSLR</sequence>
<dbReference type="PANTHER" id="PTHR24305">
    <property type="entry name" value="CYTOCHROME P450"/>
    <property type="match status" value="1"/>
</dbReference>
<keyword evidence="12" id="KW-1185">Reference proteome</keyword>
<evidence type="ECO:0000256" key="1">
    <source>
        <dbReference type="ARBA" id="ARBA00001971"/>
    </source>
</evidence>
<comment type="pathway">
    <text evidence="2">Secondary metabolite biosynthesis.</text>
</comment>
<evidence type="ECO:0000256" key="8">
    <source>
        <dbReference type="ARBA" id="ARBA00023033"/>
    </source>
</evidence>
<feature type="binding site" description="axial binding residue" evidence="9">
    <location>
        <position position="453"/>
    </location>
    <ligand>
        <name>heme</name>
        <dbReference type="ChEBI" id="CHEBI:30413"/>
    </ligand>
    <ligandPart>
        <name>Fe</name>
        <dbReference type="ChEBI" id="CHEBI:18248"/>
    </ligandPart>
</feature>
<dbReference type="PANTHER" id="PTHR24305:SF29">
    <property type="entry name" value="BENZOATE-PARA-HYDROXYLASE"/>
    <property type="match status" value="1"/>
</dbReference>
<dbReference type="GO" id="GO:0005506">
    <property type="term" value="F:iron ion binding"/>
    <property type="evidence" value="ECO:0007669"/>
    <property type="project" value="InterPro"/>
</dbReference>
<dbReference type="GO" id="GO:0016705">
    <property type="term" value="F:oxidoreductase activity, acting on paired donors, with incorporation or reduction of molecular oxygen"/>
    <property type="evidence" value="ECO:0007669"/>
    <property type="project" value="InterPro"/>
</dbReference>
<keyword evidence="5 9" id="KW-0479">Metal-binding</keyword>
<dbReference type="Pfam" id="PF00067">
    <property type="entry name" value="p450"/>
    <property type="match status" value="1"/>
</dbReference>
<evidence type="ECO:0000256" key="9">
    <source>
        <dbReference type="PIRSR" id="PIRSR602401-1"/>
    </source>
</evidence>
<dbReference type="PROSITE" id="PS00086">
    <property type="entry name" value="CYTOCHROME_P450"/>
    <property type="match status" value="1"/>
</dbReference>
<dbReference type="InterPro" id="IPR050121">
    <property type="entry name" value="Cytochrome_P450_monoxygenase"/>
</dbReference>
<reference evidence="11" key="1">
    <citation type="submission" date="2023-03" db="EMBL/GenBank/DDBJ databases">
        <title>Massive genome expansion in bonnet fungi (Mycena s.s.) driven by repeated elements and novel gene families across ecological guilds.</title>
        <authorList>
            <consortium name="Lawrence Berkeley National Laboratory"/>
            <person name="Harder C.B."/>
            <person name="Miyauchi S."/>
            <person name="Viragh M."/>
            <person name="Kuo A."/>
            <person name="Thoen E."/>
            <person name="Andreopoulos B."/>
            <person name="Lu D."/>
            <person name="Skrede I."/>
            <person name="Drula E."/>
            <person name="Henrissat B."/>
            <person name="Morin E."/>
            <person name="Kohler A."/>
            <person name="Barry K."/>
            <person name="LaButti K."/>
            <person name="Morin E."/>
            <person name="Salamov A."/>
            <person name="Lipzen A."/>
            <person name="Mereny Z."/>
            <person name="Hegedus B."/>
            <person name="Baldrian P."/>
            <person name="Stursova M."/>
            <person name="Weitz H."/>
            <person name="Taylor A."/>
            <person name="Grigoriev I.V."/>
            <person name="Nagy L.G."/>
            <person name="Martin F."/>
            <person name="Kauserud H."/>
        </authorList>
    </citation>
    <scope>NUCLEOTIDE SEQUENCE</scope>
    <source>
        <strain evidence="11">CBHHK002</strain>
    </source>
</reference>
<comment type="caution">
    <text evidence="11">The sequence shown here is derived from an EMBL/GenBank/DDBJ whole genome shotgun (WGS) entry which is preliminary data.</text>
</comment>
<dbReference type="InterPro" id="IPR036396">
    <property type="entry name" value="Cyt_P450_sf"/>
</dbReference>
<accession>A0AAD7EJ30</accession>
<keyword evidence="4 9" id="KW-0349">Heme</keyword>
<dbReference type="Proteomes" id="UP001218218">
    <property type="component" value="Unassembled WGS sequence"/>
</dbReference>
<dbReference type="PRINTS" id="PR00463">
    <property type="entry name" value="EP450I"/>
</dbReference>
<dbReference type="SUPFAM" id="SSF48264">
    <property type="entry name" value="Cytochrome P450"/>
    <property type="match status" value="1"/>
</dbReference>
<proteinExistence type="inferred from homology"/>
<evidence type="ECO:0000256" key="6">
    <source>
        <dbReference type="ARBA" id="ARBA00023002"/>
    </source>
</evidence>
<comment type="similarity">
    <text evidence="3 10">Belongs to the cytochrome P450 family.</text>
</comment>
<dbReference type="InterPro" id="IPR017972">
    <property type="entry name" value="Cyt_P450_CS"/>
</dbReference>
<keyword evidence="7 9" id="KW-0408">Iron</keyword>
<evidence type="ECO:0000256" key="7">
    <source>
        <dbReference type="ARBA" id="ARBA00023004"/>
    </source>
</evidence>
<dbReference type="PRINTS" id="PR00385">
    <property type="entry name" value="P450"/>
</dbReference>
<keyword evidence="6 10" id="KW-0560">Oxidoreductase</keyword>
<name>A0AAD7EJ30_9AGAR</name>
<dbReference type="InterPro" id="IPR002401">
    <property type="entry name" value="Cyt_P450_E_grp-I"/>
</dbReference>
<dbReference type="CDD" id="cd11061">
    <property type="entry name" value="CYP67-like"/>
    <property type="match status" value="1"/>
</dbReference>
<comment type="cofactor">
    <cofactor evidence="1 9">
        <name>heme</name>
        <dbReference type="ChEBI" id="CHEBI:30413"/>
    </cofactor>
</comment>
<dbReference type="EMBL" id="JARIHO010000037">
    <property type="protein sequence ID" value="KAJ7330389.1"/>
    <property type="molecule type" value="Genomic_DNA"/>
</dbReference>
<evidence type="ECO:0000256" key="5">
    <source>
        <dbReference type="ARBA" id="ARBA00022723"/>
    </source>
</evidence>
<evidence type="ECO:0000256" key="4">
    <source>
        <dbReference type="ARBA" id="ARBA00022617"/>
    </source>
</evidence>
<evidence type="ECO:0000256" key="10">
    <source>
        <dbReference type="RuleBase" id="RU000461"/>
    </source>
</evidence>
<evidence type="ECO:0000256" key="3">
    <source>
        <dbReference type="ARBA" id="ARBA00010617"/>
    </source>
</evidence>
<dbReference type="AlphaFoldDB" id="A0AAD7EJ30"/>
<gene>
    <name evidence="11" type="ORF">DFH08DRAFT_882529</name>
</gene>
<dbReference type="GO" id="GO:0020037">
    <property type="term" value="F:heme binding"/>
    <property type="evidence" value="ECO:0007669"/>
    <property type="project" value="InterPro"/>
</dbReference>